<accession>A0ABQ9F3E2</accession>
<dbReference type="EMBL" id="JARBDR010000640">
    <property type="protein sequence ID" value="KAJ8310691.1"/>
    <property type="molecule type" value="Genomic_DNA"/>
</dbReference>
<feature type="region of interest" description="Disordered" evidence="1">
    <location>
        <begin position="230"/>
        <end position="253"/>
    </location>
</feature>
<dbReference type="Proteomes" id="UP001217089">
    <property type="component" value="Unassembled WGS sequence"/>
</dbReference>
<sequence>MRKLSALQVNLTVAVKIIEIDKSVPVDMRGTITRKQTLTVADATGSIQLAIWKDMVDTFQKEQSIKFSDVSVRLFSNTKSLTTTMTSKATTLDDIGKVKNQINVDDELLKVGKFNTLCFTAISNVQTAKEKLQNQQMKNFRCPNCHMKQLTAELHKNIYANLNFMSHGSVEKLTMFNSTLATFLTVCNKSKLLDDIDGLEEFLLEIENVKIKYSKDKIIQRIWMVTSTCSSPNNPTADAPSAKTSKASGDANF</sequence>
<name>A0ABQ9F3E2_TEGGR</name>
<evidence type="ECO:0000313" key="2">
    <source>
        <dbReference type="EMBL" id="KAJ8310691.1"/>
    </source>
</evidence>
<protein>
    <submittedName>
        <fullName evidence="2">Uncharacterized protein</fullName>
    </submittedName>
</protein>
<comment type="caution">
    <text evidence="2">The sequence shown here is derived from an EMBL/GenBank/DDBJ whole genome shotgun (WGS) entry which is preliminary data.</text>
</comment>
<dbReference type="Gene3D" id="2.40.50.140">
    <property type="entry name" value="Nucleic acid-binding proteins"/>
    <property type="match status" value="1"/>
</dbReference>
<evidence type="ECO:0000313" key="3">
    <source>
        <dbReference type="Proteomes" id="UP001217089"/>
    </source>
</evidence>
<gene>
    <name evidence="2" type="ORF">KUTeg_012556</name>
</gene>
<proteinExistence type="predicted"/>
<organism evidence="2 3">
    <name type="scientific">Tegillarca granosa</name>
    <name type="common">Malaysian cockle</name>
    <name type="synonym">Anadara granosa</name>
    <dbReference type="NCBI Taxonomy" id="220873"/>
    <lineage>
        <taxon>Eukaryota</taxon>
        <taxon>Metazoa</taxon>
        <taxon>Spiralia</taxon>
        <taxon>Lophotrochozoa</taxon>
        <taxon>Mollusca</taxon>
        <taxon>Bivalvia</taxon>
        <taxon>Autobranchia</taxon>
        <taxon>Pteriomorphia</taxon>
        <taxon>Arcoida</taxon>
        <taxon>Arcoidea</taxon>
        <taxon>Arcidae</taxon>
        <taxon>Tegillarca</taxon>
    </lineage>
</organism>
<evidence type="ECO:0000256" key="1">
    <source>
        <dbReference type="SAM" id="MobiDB-lite"/>
    </source>
</evidence>
<keyword evidence="3" id="KW-1185">Reference proteome</keyword>
<reference evidence="2 3" key="1">
    <citation type="submission" date="2022-12" db="EMBL/GenBank/DDBJ databases">
        <title>Chromosome-level genome of Tegillarca granosa.</title>
        <authorList>
            <person name="Kim J."/>
        </authorList>
    </citation>
    <scope>NUCLEOTIDE SEQUENCE [LARGE SCALE GENOMIC DNA]</scope>
    <source>
        <strain evidence="2">Teg-2019</strain>
        <tissue evidence="2">Adductor muscle</tissue>
    </source>
</reference>
<feature type="compositionally biased region" description="Polar residues" evidence="1">
    <location>
        <begin position="230"/>
        <end position="247"/>
    </location>
</feature>
<dbReference type="SUPFAM" id="SSF50249">
    <property type="entry name" value="Nucleic acid-binding proteins"/>
    <property type="match status" value="1"/>
</dbReference>
<dbReference type="InterPro" id="IPR012340">
    <property type="entry name" value="NA-bd_OB-fold"/>
</dbReference>